<evidence type="ECO:0000259" key="1">
    <source>
        <dbReference type="Pfam" id="PF20150"/>
    </source>
</evidence>
<dbReference type="Proteomes" id="UP001152024">
    <property type="component" value="Unassembled WGS sequence"/>
</dbReference>
<organism evidence="2 3">
    <name type="scientific">Fusarium equiseti</name>
    <name type="common">Fusarium scirpi</name>
    <dbReference type="NCBI Taxonomy" id="61235"/>
    <lineage>
        <taxon>Eukaryota</taxon>
        <taxon>Fungi</taxon>
        <taxon>Dikarya</taxon>
        <taxon>Ascomycota</taxon>
        <taxon>Pezizomycotina</taxon>
        <taxon>Sordariomycetes</taxon>
        <taxon>Hypocreomycetidae</taxon>
        <taxon>Hypocreales</taxon>
        <taxon>Nectriaceae</taxon>
        <taxon>Fusarium</taxon>
        <taxon>Fusarium incarnatum-equiseti species complex</taxon>
    </lineage>
</organism>
<protein>
    <recommendedName>
        <fullName evidence="1">2EXR domain-containing protein</fullName>
    </recommendedName>
</protein>
<dbReference type="EMBL" id="JAOQBH010000018">
    <property type="protein sequence ID" value="KAJ4122979.1"/>
    <property type="molecule type" value="Genomic_DNA"/>
</dbReference>
<gene>
    <name evidence="2" type="ORF">NW768_009970</name>
</gene>
<reference evidence="2" key="1">
    <citation type="submission" date="2022-09" db="EMBL/GenBank/DDBJ databases">
        <title>Fusarium specimens isolated from Avocado Roots.</title>
        <authorList>
            <person name="Stajich J."/>
            <person name="Roper C."/>
            <person name="Heimlech-Rivalta G."/>
        </authorList>
    </citation>
    <scope>NUCLEOTIDE SEQUENCE</scope>
    <source>
        <strain evidence="2">CF00095</strain>
    </source>
</reference>
<comment type="caution">
    <text evidence="2">The sequence shown here is derived from an EMBL/GenBank/DDBJ whole genome shotgun (WGS) entry which is preliminary data.</text>
</comment>
<dbReference type="InterPro" id="IPR045518">
    <property type="entry name" value="2EXR"/>
</dbReference>
<accession>A0ABQ8R1K3</accession>
<evidence type="ECO:0000313" key="3">
    <source>
        <dbReference type="Proteomes" id="UP001152024"/>
    </source>
</evidence>
<evidence type="ECO:0000313" key="2">
    <source>
        <dbReference type="EMBL" id="KAJ4122979.1"/>
    </source>
</evidence>
<keyword evidence="3" id="KW-1185">Reference proteome</keyword>
<feature type="domain" description="2EXR" evidence="1">
    <location>
        <begin position="25"/>
        <end position="130"/>
    </location>
</feature>
<dbReference type="Pfam" id="PF20150">
    <property type="entry name" value="2EXR"/>
    <property type="match status" value="1"/>
</dbReference>
<proteinExistence type="predicted"/>
<name>A0ABQ8R1K3_FUSEQ</name>
<sequence length="380" mass="43274">MVEPVPTGTPGGSLSISEGKEASNFHFFPKLPPELRLKIWKAACFPRSSTDHGIHFVTVDRVPETDDLDGHVTLHPDLEGYDDEFDIENEETAYVTLRAVRRKRPETRKNASGYLYDAGLWIACRESRGAITEHLDINGWLALKASGSHDVALKPKWYYKLDFPSTIKPHRKDEPWRPLVAPRQDIFCMCATNGSLQLLPKSLYGMKMLAPFIGTRNFTIVEDWNIAFRFNQRWNHRFPTSIEHLVGEVSPRGFLASWLGCFQDEAHPEPTLYVIDDTGSWVAPSGWIPRSVFRDCDIEYVQVPWSASYSDEGIDGVGPAGSFIERFGKLVDEDLFDDGDSLYEWLPSPEVFIRLLVRKDNQVIQDPVKRPISILILPLW</sequence>